<proteinExistence type="predicted"/>
<dbReference type="CDD" id="cd07341">
    <property type="entry name" value="M56_BlaR1_MecR1_like"/>
    <property type="match status" value="1"/>
</dbReference>
<evidence type="ECO:0000313" key="2">
    <source>
        <dbReference type="EMBL" id="GGD61223.1"/>
    </source>
</evidence>
<dbReference type="InterPro" id="IPR052173">
    <property type="entry name" value="Beta-lactam_resp_regulator"/>
</dbReference>
<dbReference type="Gene3D" id="1.25.40.10">
    <property type="entry name" value="Tetratricopeptide repeat domain"/>
    <property type="match status" value="1"/>
</dbReference>
<dbReference type="InterPro" id="IPR011990">
    <property type="entry name" value="TPR-like_helical_dom_sf"/>
</dbReference>
<dbReference type="EMBL" id="BMGJ01000005">
    <property type="protein sequence ID" value="GGD61223.1"/>
    <property type="molecule type" value="Genomic_DNA"/>
</dbReference>
<dbReference type="SUPFAM" id="SSF48452">
    <property type="entry name" value="TPR-like"/>
    <property type="match status" value="1"/>
</dbReference>
<dbReference type="PANTHER" id="PTHR34978:SF3">
    <property type="entry name" value="SLR0241 PROTEIN"/>
    <property type="match status" value="1"/>
</dbReference>
<gene>
    <name evidence="2" type="ORF">GCM10011357_15700</name>
</gene>
<dbReference type="Proteomes" id="UP000614272">
    <property type="component" value="Unassembled WGS sequence"/>
</dbReference>
<dbReference type="PANTHER" id="PTHR34978">
    <property type="entry name" value="POSSIBLE SENSOR-TRANSDUCER PROTEIN BLAR"/>
    <property type="match status" value="1"/>
</dbReference>
<sequence>MYRHSSPTNKYSDLSEGYPVRITSLGTPAIASGLLRPVIWLDHSMETRSELASILRHEANHLRLGDIYWAWFLCLFESFFWWNPLCKMLTKQAKEQLELRCDERCFATLNQQYQQDLASLLLVQHSNNQQQSFTAPLLSIAHKSNFNIKRIKTLDKEKTMKTKHVVALILSISCSAATAAKIVGSESAEQPVTQQQVDSNYDAQLADLLARSSNAKSTDAELLNEVFTNILDWQSGRERLNSHEEVKIQLLGFTLLSHVGHKLGRYKDVLSAYEQWYPQTDRAPFFLKNLSAITHLRLGQPEAALEDMLALKAILKDRTKEGSLLLLARAYVEMKDYDNAQTVLAQLSDSNVMGNALKYYVSFHQNDTAEMELVKTKLPAEFDTLPPTLPDLGIPLSPLLEKL</sequence>
<keyword evidence="3" id="KW-1185">Reference proteome</keyword>
<name>A0ABQ1RBN4_9ALTE</name>
<reference evidence="3" key="1">
    <citation type="journal article" date="2019" name="Int. J. Syst. Evol. Microbiol.">
        <title>The Global Catalogue of Microorganisms (GCM) 10K type strain sequencing project: providing services to taxonomists for standard genome sequencing and annotation.</title>
        <authorList>
            <consortium name="The Broad Institute Genomics Platform"/>
            <consortium name="The Broad Institute Genome Sequencing Center for Infectious Disease"/>
            <person name="Wu L."/>
            <person name="Ma J."/>
        </authorList>
    </citation>
    <scope>NUCLEOTIDE SEQUENCE [LARGE SCALE GENOMIC DNA]</scope>
    <source>
        <strain evidence="3">CGMCC 1.12923</strain>
    </source>
</reference>
<evidence type="ECO:0000259" key="1">
    <source>
        <dbReference type="Pfam" id="PF05569"/>
    </source>
</evidence>
<organism evidence="2 3">
    <name type="scientific">Lacimicrobium alkaliphilum</name>
    <dbReference type="NCBI Taxonomy" id="1526571"/>
    <lineage>
        <taxon>Bacteria</taxon>
        <taxon>Pseudomonadati</taxon>
        <taxon>Pseudomonadota</taxon>
        <taxon>Gammaproteobacteria</taxon>
        <taxon>Alteromonadales</taxon>
        <taxon>Alteromonadaceae</taxon>
        <taxon>Lacimicrobium</taxon>
    </lineage>
</organism>
<evidence type="ECO:0000313" key="3">
    <source>
        <dbReference type="Proteomes" id="UP000614272"/>
    </source>
</evidence>
<comment type="caution">
    <text evidence="2">The sequence shown here is derived from an EMBL/GenBank/DDBJ whole genome shotgun (WGS) entry which is preliminary data.</text>
</comment>
<dbReference type="InterPro" id="IPR008756">
    <property type="entry name" value="Peptidase_M56"/>
</dbReference>
<feature type="domain" description="Peptidase M56" evidence="1">
    <location>
        <begin position="25"/>
        <end position="135"/>
    </location>
</feature>
<accession>A0ABQ1RBN4</accession>
<protein>
    <recommendedName>
        <fullName evidence="1">Peptidase M56 domain-containing protein</fullName>
    </recommendedName>
</protein>
<dbReference type="Pfam" id="PF05569">
    <property type="entry name" value="Peptidase_M56"/>
    <property type="match status" value="1"/>
</dbReference>